<reference evidence="2 3" key="1">
    <citation type="submission" date="2023-02" db="EMBL/GenBank/DDBJ databases">
        <title>Comparative genome analysis of Eubacterium limosum species.</title>
        <authorList>
            <person name="Bak J.E."/>
        </authorList>
    </citation>
    <scope>NUCLEOTIDE SEQUENCE [LARGE SCALE GENOMIC DNA]</scope>
    <source>
        <strain evidence="2 3">KGMB01548</strain>
    </source>
</reference>
<evidence type="ECO:0000256" key="1">
    <source>
        <dbReference type="SAM" id="Phobius"/>
    </source>
</evidence>
<keyword evidence="1" id="KW-0472">Membrane</keyword>
<evidence type="ECO:0000313" key="2">
    <source>
        <dbReference type="EMBL" id="MDE1472187.1"/>
    </source>
</evidence>
<evidence type="ECO:0008006" key="4">
    <source>
        <dbReference type="Google" id="ProtNLM"/>
    </source>
</evidence>
<dbReference type="RefSeq" id="WP_227209348.1">
    <property type="nucleotide sequence ID" value="NZ_JAJCLO010000024.1"/>
</dbReference>
<evidence type="ECO:0000313" key="3">
    <source>
        <dbReference type="Proteomes" id="UP001215087"/>
    </source>
</evidence>
<dbReference type="Proteomes" id="UP001215087">
    <property type="component" value="Unassembled WGS sequence"/>
</dbReference>
<organism evidence="2 3">
    <name type="scientific">Eubacterium limosum</name>
    <dbReference type="NCBI Taxonomy" id="1736"/>
    <lineage>
        <taxon>Bacteria</taxon>
        <taxon>Bacillati</taxon>
        <taxon>Bacillota</taxon>
        <taxon>Clostridia</taxon>
        <taxon>Eubacteriales</taxon>
        <taxon>Eubacteriaceae</taxon>
        <taxon>Eubacterium</taxon>
    </lineage>
</organism>
<feature type="transmembrane region" description="Helical" evidence="1">
    <location>
        <begin position="12"/>
        <end position="28"/>
    </location>
</feature>
<keyword evidence="1" id="KW-1133">Transmembrane helix</keyword>
<name>A0ABT5UT99_EUBLI</name>
<gene>
    <name evidence="2" type="ORF">PTZ04_18180</name>
</gene>
<dbReference type="EMBL" id="JAQSVD010000012">
    <property type="protein sequence ID" value="MDE1472187.1"/>
    <property type="molecule type" value="Genomic_DNA"/>
</dbReference>
<comment type="caution">
    <text evidence="2">The sequence shown here is derived from an EMBL/GenBank/DDBJ whole genome shotgun (WGS) entry which is preliminary data.</text>
</comment>
<sequence length="266" mass="30780">MSHEKQIKKGSWLLISILISLATVFLPGCKKQKQVEPASVEGALAYLESNYGKDYYEIEFLKENHVEPYEEALFCIDGACIYGDVPARTETCYLGYSPKFDLNFYVFHSTDSKASSTYSTTLEKEIEVIGKFEEAKTYAKEVFGEHYKGTDVHIYAKWKFPRQYDLEFKPIYNKPDIDARSAFNRLILDTEDPFSSDIMDINRESFRFAVDPCLNVYVDCPLKELNTQMKENKNVFNSISFDILFIANDGIYNRPYLTLEMFNALK</sequence>
<proteinExistence type="predicted"/>
<keyword evidence="1" id="KW-0812">Transmembrane</keyword>
<keyword evidence="3" id="KW-1185">Reference proteome</keyword>
<accession>A0ABT5UT99</accession>
<protein>
    <recommendedName>
        <fullName evidence="4">Lipoprotein</fullName>
    </recommendedName>
</protein>